<proteinExistence type="predicted"/>
<dbReference type="Proteomes" id="UP000601990">
    <property type="component" value="Unassembled WGS sequence"/>
</dbReference>
<gene>
    <name evidence="1" type="ORF">GO608_16625</name>
</gene>
<name>A0ABX1N6N8_9RHOO</name>
<comment type="caution">
    <text evidence="1">The sequence shown here is derived from an EMBL/GenBank/DDBJ whole genome shotgun (WGS) entry which is preliminary data.</text>
</comment>
<organism evidence="1 2">
    <name type="scientific">Aromatoleum buckelii</name>
    <dbReference type="NCBI Taxonomy" id="200254"/>
    <lineage>
        <taxon>Bacteria</taxon>
        <taxon>Pseudomonadati</taxon>
        <taxon>Pseudomonadota</taxon>
        <taxon>Betaproteobacteria</taxon>
        <taxon>Rhodocyclales</taxon>
        <taxon>Rhodocyclaceae</taxon>
        <taxon>Aromatoleum</taxon>
    </lineage>
</organism>
<dbReference type="RefSeq" id="WP_169200156.1">
    <property type="nucleotide sequence ID" value="NZ_WTVH02000010.1"/>
</dbReference>
<protein>
    <submittedName>
        <fullName evidence="1">Uncharacterized protein</fullName>
    </submittedName>
</protein>
<dbReference type="EMBL" id="WTVH01000041">
    <property type="protein sequence ID" value="NMF94941.1"/>
    <property type="molecule type" value="Genomic_DNA"/>
</dbReference>
<evidence type="ECO:0000313" key="2">
    <source>
        <dbReference type="Proteomes" id="UP000601990"/>
    </source>
</evidence>
<sequence length="81" mass="8423">MTALGNVMMLIRELEQDDAAADAPVTQARSGIDFPAACSCVCASSLGEVVALIHEMQGDSLRAFMDSLPPVKGRKTATVAA</sequence>
<reference evidence="1" key="1">
    <citation type="submission" date="2019-12" db="EMBL/GenBank/DDBJ databases">
        <title>Comparative genomics gives insights into the taxonomy of the Azoarcus-Aromatoleum group and reveals separate origins of nif in the plant-associated Azoarcus and non-plant-associated Aromatoleum sub-groups.</title>
        <authorList>
            <person name="Lafos M."/>
            <person name="Maluk M."/>
            <person name="Batista M."/>
            <person name="Junghare M."/>
            <person name="Carmona M."/>
            <person name="Faoro H."/>
            <person name="Cruz L.M."/>
            <person name="Battistoni F."/>
            <person name="De Souza E."/>
            <person name="Pedrosa F."/>
            <person name="Chen W.-M."/>
            <person name="Poole P.S."/>
            <person name="Dixon R.A."/>
            <person name="James E.K."/>
        </authorList>
    </citation>
    <scope>NUCLEOTIDE SEQUENCE</scope>
    <source>
        <strain evidence="1">U120</strain>
    </source>
</reference>
<accession>A0ABX1N6N8</accession>
<evidence type="ECO:0000313" key="1">
    <source>
        <dbReference type="EMBL" id="NMF94941.1"/>
    </source>
</evidence>
<keyword evidence="2" id="KW-1185">Reference proteome</keyword>